<comment type="caution">
    <text evidence="2">The sequence shown here is derived from an EMBL/GenBank/DDBJ whole genome shotgun (WGS) entry which is preliminary data.</text>
</comment>
<dbReference type="AlphaFoldDB" id="A0A369UZL7"/>
<sequence>MVRQTPGAALHWRGPWAGPPPRLPCCDRTVGLVQRASRADGSVPSAEIRHPWFGRRPACLMPWNERGHATAEGGAPVNSSLRAYRGRRVWRGAERRAGPLTGSSGEARETCSGRARVRAEKTGRSVGGIRTGPRGGFHHNPL</sequence>
<dbReference type="Proteomes" id="UP000253742">
    <property type="component" value="Unassembled WGS sequence"/>
</dbReference>
<evidence type="ECO:0000313" key="3">
    <source>
        <dbReference type="Proteomes" id="UP000253742"/>
    </source>
</evidence>
<accession>A0A369UZL7</accession>
<reference evidence="2 3" key="1">
    <citation type="submission" date="2018-07" db="EMBL/GenBank/DDBJ databases">
        <title>Genome guided investigation of antibiotics producing actinomycetales strain isolated from a Macau mangrove ecosystem.</title>
        <authorList>
            <person name="Hu D."/>
        </authorList>
    </citation>
    <scope>NUCLEOTIDE SEQUENCE [LARGE SCALE GENOMIC DNA]</scope>
    <source>
        <strain evidence="2 3">2297</strain>
    </source>
</reference>
<dbReference type="OrthoDB" id="4227455at2"/>
<proteinExistence type="predicted"/>
<organism evidence="2 3">
    <name type="scientific">Streptomyces parvulus</name>
    <dbReference type="NCBI Taxonomy" id="146923"/>
    <lineage>
        <taxon>Bacteria</taxon>
        <taxon>Bacillati</taxon>
        <taxon>Actinomycetota</taxon>
        <taxon>Actinomycetes</taxon>
        <taxon>Kitasatosporales</taxon>
        <taxon>Streptomycetaceae</taxon>
        <taxon>Streptomyces</taxon>
    </lineage>
</organism>
<name>A0A369UZL7_9ACTN</name>
<feature type="region of interest" description="Disordered" evidence="1">
    <location>
        <begin position="117"/>
        <end position="142"/>
    </location>
</feature>
<evidence type="ECO:0000313" key="2">
    <source>
        <dbReference type="EMBL" id="RDD85228.1"/>
    </source>
</evidence>
<protein>
    <submittedName>
        <fullName evidence="2">Uncharacterized protein</fullName>
    </submittedName>
</protein>
<evidence type="ECO:0000256" key="1">
    <source>
        <dbReference type="SAM" id="MobiDB-lite"/>
    </source>
</evidence>
<gene>
    <name evidence="2" type="ORF">DVZ84_31245</name>
</gene>
<feature type="compositionally biased region" description="Gly residues" evidence="1">
    <location>
        <begin position="125"/>
        <end position="135"/>
    </location>
</feature>
<dbReference type="EMBL" id="QQBH01000029">
    <property type="protein sequence ID" value="RDD85228.1"/>
    <property type="molecule type" value="Genomic_DNA"/>
</dbReference>